<dbReference type="Proteomes" id="UP000095286">
    <property type="component" value="Unplaced"/>
</dbReference>
<organism evidence="1 2">
    <name type="scientific">Rhabditophanes sp. KR3021</name>
    <dbReference type="NCBI Taxonomy" id="114890"/>
    <lineage>
        <taxon>Eukaryota</taxon>
        <taxon>Metazoa</taxon>
        <taxon>Ecdysozoa</taxon>
        <taxon>Nematoda</taxon>
        <taxon>Chromadorea</taxon>
        <taxon>Rhabditida</taxon>
        <taxon>Tylenchina</taxon>
        <taxon>Panagrolaimomorpha</taxon>
        <taxon>Strongyloidoidea</taxon>
        <taxon>Alloionematidae</taxon>
        <taxon>Rhabditophanes</taxon>
    </lineage>
</organism>
<name>A0AC35U3D0_9BILA</name>
<proteinExistence type="predicted"/>
<evidence type="ECO:0000313" key="2">
    <source>
        <dbReference type="WBParaSite" id="RSKR_0000719100.1"/>
    </source>
</evidence>
<accession>A0AC35U3D0</accession>
<evidence type="ECO:0000313" key="1">
    <source>
        <dbReference type="Proteomes" id="UP000095286"/>
    </source>
</evidence>
<dbReference type="WBParaSite" id="RSKR_0000719100.1">
    <property type="protein sequence ID" value="RSKR_0000719100.1"/>
    <property type="gene ID" value="RSKR_0000719100"/>
</dbReference>
<reference evidence="2" key="1">
    <citation type="submission" date="2016-11" db="UniProtKB">
        <authorList>
            <consortium name="WormBaseParasite"/>
        </authorList>
    </citation>
    <scope>IDENTIFICATION</scope>
    <source>
        <strain evidence="2">KR3021</strain>
    </source>
</reference>
<protein>
    <submittedName>
        <fullName evidence="2">VWFA domain-containing protein</fullName>
    </submittedName>
</protein>
<sequence length="520" mass="58136">MKSLYFFFLLAVIVGQASAACKCTTFLKPKLISQYDYSVLYYPRDNITSMPCNPVRCIYTLEINELHGIGGNIYYVRNFLKSEATLKFYNGKDISATPYFQLDGNTKNSDLVVTHPSYEQYITMVLDVKSAITKDFPTFIYYATGSKQGTTTTTTQASTSAKKQTSTVTSTTSSASTTTSTTAQVPSPTTTTQTPIIFQSPIGSDSIVVPKFEGDLALLLDIKSKNLTKLSEIAQELIDSLNITPFTDSKDARVNVILYDNGTVLPYGWNLDKKSLDLITGNLLRTIGNDFNAFNVISLDSFISSVFEESKSTRKHIQRVALFVTDNEQIRTHLSNQTIISTDFLGKTDILPVFVSFTDGINAEAQYNFNNVKFTGTSSDFIVFHNVDSTSNLFENILLNQNIMCNADYFTKKTYNSVSIPSNYKKRNCNEMNVVTYCERINLEQPITISFEKFDLEPQHDNIAVFDDKSVLQNNISGHKINHLKITVLDSSFVKVVLTNGSTKIFKGGNYTFENCIIRS</sequence>